<reference evidence="3" key="1">
    <citation type="submission" date="2023-06" db="EMBL/GenBank/DDBJ databases">
        <authorList>
            <consortium name="Lawrence Berkeley National Laboratory"/>
            <person name="Ahrendt S."/>
            <person name="Sahu N."/>
            <person name="Indic B."/>
            <person name="Wong-Bajracharya J."/>
            <person name="Merenyi Z."/>
            <person name="Ke H.-M."/>
            <person name="Monk M."/>
            <person name="Kocsube S."/>
            <person name="Drula E."/>
            <person name="Lipzen A."/>
            <person name="Balint B."/>
            <person name="Henrissat B."/>
            <person name="Andreopoulos B."/>
            <person name="Martin F.M."/>
            <person name="Harder C.B."/>
            <person name="Rigling D."/>
            <person name="Ford K.L."/>
            <person name="Foster G.D."/>
            <person name="Pangilinan J."/>
            <person name="Papanicolaou A."/>
            <person name="Barry K."/>
            <person name="LaButti K."/>
            <person name="Viragh M."/>
            <person name="Koriabine M."/>
            <person name="Yan M."/>
            <person name="Riley R."/>
            <person name="Champramary S."/>
            <person name="Plett K.L."/>
            <person name="Tsai I.J."/>
            <person name="Slot J."/>
            <person name="Sipos G."/>
            <person name="Plett J."/>
            <person name="Nagy L.G."/>
            <person name="Grigoriev I.V."/>
        </authorList>
    </citation>
    <scope>NUCLEOTIDE SEQUENCE</scope>
    <source>
        <strain evidence="3">ICMP 16352</strain>
    </source>
</reference>
<keyword evidence="4" id="KW-1185">Reference proteome</keyword>
<gene>
    <name evidence="3" type="ORF">IW261DRAFT_1426394</name>
</gene>
<evidence type="ECO:0000313" key="3">
    <source>
        <dbReference type="EMBL" id="KAK0467637.1"/>
    </source>
</evidence>
<comment type="caution">
    <text evidence="3">The sequence shown here is derived from an EMBL/GenBank/DDBJ whole genome shotgun (WGS) entry which is preliminary data.</text>
</comment>
<keyword evidence="2" id="KW-0472">Membrane</keyword>
<dbReference type="Proteomes" id="UP001175227">
    <property type="component" value="Unassembled WGS sequence"/>
</dbReference>
<keyword evidence="2" id="KW-1133">Transmembrane helix</keyword>
<feature type="compositionally biased region" description="Basic and acidic residues" evidence="1">
    <location>
        <begin position="334"/>
        <end position="351"/>
    </location>
</feature>
<dbReference type="EMBL" id="JAUEPR010000072">
    <property type="protein sequence ID" value="KAK0467637.1"/>
    <property type="molecule type" value="Genomic_DNA"/>
</dbReference>
<feature type="transmembrane region" description="Helical" evidence="2">
    <location>
        <begin position="46"/>
        <end position="66"/>
    </location>
</feature>
<keyword evidence="2" id="KW-0812">Transmembrane</keyword>
<feature type="transmembrane region" description="Helical" evidence="2">
    <location>
        <begin position="181"/>
        <end position="209"/>
    </location>
</feature>
<evidence type="ECO:0000256" key="2">
    <source>
        <dbReference type="SAM" id="Phobius"/>
    </source>
</evidence>
<feature type="region of interest" description="Disordered" evidence="1">
    <location>
        <begin position="332"/>
        <end position="354"/>
    </location>
</feature>
<sequence length="605" mass="67307">MAAMQTICTAIAAFLPYSQVNSLFGISNLQAIVYYKNYPNDWWVASLWIFDAVHAALSTHALYYYLINLFGKFTGIYNIVWVRAITSDDLDLSKCDAFTPGVINGLLGPIVFVTVSPTRLSDAVETALDDTARPGVIGQLMVPKTVDAVAIVQTLAATTGIDDAPRPILLRVVRAQSNLRVFTSMVSSAFMVVVVVFQQALWSLYRLFFRSIPIPTSRPWHSSFLRARAQVSVFTMMMIVLISVATDFLARSVSFEKRFYFGTMVPVGEVIIEDIPSSELSDNLEASVDTASLLSGNVCTDAAQTSRASVSIQATLEVHEVNFPQFGTKQIPQKRIDNEKKKSKNERKENSRQSAVLSLIEASRPAQPTLAKVIQTTMRLLPPTINDTSEVSLAAEHISEILSVAAGSNSHERTSFVIRDFTTFMAQAHDLYERIRLDLFPRYSQFLGLNNSFTVNALIGICNSLIPERFDTTFSEEMGASTWNITAPADATQLTQCSMKGRRSYLTLFKSSFGLQRSEVLGDSIDIGVGIFDQGYQLRLPEEMHHAPLENEGNTPMRSERQEWRGQIHADSHLEAADDRTVRLAKRSSVVFFYVLGRDEHMNDG</sequence>
<name>A0AA39TR64_9AGAR</name>
<dbReference type="AlphaFoldDB" id="A0AA39TR64"/>
<protein>
    <submittedName>
        <fullName evidence="3">Uncharacterized protein</fullName>
    </submittedName>
</protein>
<proteinExistence type="predicted"/>
<evidence type="ECO:0000313" key="4">
    <source>
        <dbReference type="Proteomes" id="UP001175227"/>
    </source>
</evidence>
<evidence type="ECO:0000256" key="1">
    <source>
        <dbReference type="SAM" id="MobiDB-lite"/>
    </source>
</evidence>
<feature type="transmembrane region" description="Helical" evidence="2">
    <location>
        <begin position="229"/>
        <end position="250"/>
    </location>
</feature>
<organism evidence="3 4">
    <name type="scientific">Armillaria novae-zelandiae</name>
    <dbReference type="NCBI Taxonomy" id="153914"/>
    <lineage>
        <taxon>Eukaryota</taxon>
        <taxon>Fungi</taxon>
        <taxon>Dikarya</taxon>
        <taxon>Basidiomycota</taxon>
        <taxon>Agaricomycotina</taxon>
        <taxon>Agaricomycetes</taxon>
        <taxon>Agaricomycetidae</taxon>
        <taxon>Agaricales</taxon>
        <taxon>Marasmiineae</taxon>
        <taxon>Physalacriaceae</taxon>
        <taxon>Armillaria</taxon>
    </lineage>
</organism>
<accession>A0AA39TR64</accession>